<dbReference type="InterPro" id="IPR039422">
    <property type="entry name" value="MarR/SlyA-like"/>
</dbReference>
<gene>
    <name evidence="2" type="ORF">JX001_00385</name>
</gene>
<dbReference type="RefSeq" id="WP_205681834.1">
    <property type="nucleotide sequence ID" value="NZ_CP070968.1"/>
</dbReference>
<dbReference type="Gene3D" id="1.10.10.10">
    <property type="entry name" value="Winged helix-like DNA-binding domain superfamily/Winged helix DNA-binding domain"/>
    <property type="match status" value="1"/>
</dbReference>
<name>A0ABX7LNG7_9CAUL</name>
<evidence type="ECO:0000313" key="2">
    <source>
        <dbReference type="EMBL" id="QSF54332.1"/>
    </source>
</evidence>
<dbReference type="PANTHER" id="PTHR33164">
    <property type="entry name" value="TRANSCRIPTIONAL REGULATOR, MARR FAMILY"/>
    <property type="match status" value="1"/>
</dbReference>
<dbReference type="InterPro" id="IPR000835">
    <property type="entry name" value="HTH_MarR-typ"/>
</dbReference>
<keyword evidence="3" id="KW-1185">Reference proteome</keyword>
<evidence type="ECO:0000259" key="1">
    <source>
        <dbReference type="PROSITE" id="PS50995"/>
    </source>
</evidence>
<feature type="domain" description="HTH marR-type" evidence="1">
    <location>
        <begin position="1"/>
        <end position="129"/>
    </location>
</feature>
<dbReference type="EMBL" id="CP070968">
    <property type="protein sequence ID" value="QSF54332.1"/>
    <property type="molecule type" value="Genomic_DNA"/>
</dbReference>
<proteinExistence type="predicted"/>
<evidence type="ECO:0000313" key="3">
    <source>
        <dbReference type="Proteomes" id="UP000662957"/>
    </source>
</evidence>
<dbReference type="PROSITE" id="PS50995">
    <property type="entry name" value="HTH_MARR_2"/>
    <property type="match status" value="1"/>
</dbReference>
<dbReference type="PANTHER" id="PTHR33164:SF43">
    <property type="entry name" value="HTH-TYPE TRANSCRIPTIONAL REPRESSOR YETL"/>
    <property type="match status" value="1"/>
</dbReference>
<organism evidence="2 3">
    <name type="scientific">Brevundimonas fontaquae</name>
    <dbReference type="NCBI Taxonomy" id="2813778"/>
    <lineage>
        <taxon>Bacteria</taxon>
        <taxon>Pseudomonadati</taxon>
        <taxon>Pseudomonadota</taxon>
        <taxon>Alphaproteobacteria</taxon>
        <taxon>Caulobacterales</taxon>
        <taxon>Caulobacteraceae</taxon>
        <taxon>Brevundimonas</taxon>
    </lineage>
</organism>
<dbReference type="Pfam" id="PF12802">
    <property type="entry name" value="MarR_2"/>
    <property type="match status" value="1"/>
</dbReference>
<protein>
    <submittedName>
        <fullName evidence="2">MarR family transcriptional regulator</fullName>
    </submittedName>
</protein>
<dbReference type="SUPFAM" id="SSF46785">
    <property type="entry name" value="Winged helix' DNA-binding domain"/>
    <property type="match status" value="1"/>
</dbReference>
<sequence length="141" mass="15675">MQVMLTARRWKLWMGEMFRNAGHTGAPIVVLYHLADEPKGLTLSELSVRMELSGASLTRLVQRLERDGFVSRHRMIGDGRSWLIIMEPAGRAEMQAFEVHAASMRQRVFDGVSQDDLAAALRVLSAVAEKLADGTDGAKRP</sequence>
<dbReference type="InterPro" id="IPR036388">
    <property type="entry name" value="WH-like_DNA-bd_sf"/>
</dbReference>
<dbReference type="Proteomes" id="UP000662957">
    <property type="component" value="Chromosome"/>
</dbReference>
<dbReference type="InterPro" id="IPR036390">
    <property type="entry name" value="WH_DNA-bd_sf"/>
</dbReference>
<accession>A0ABX7LNG7</accession>
<reference evidence="2 3" key="1">
    <citation type="submission" date="2021-02" db="EMBL/GenBank/DDBJ databases">
        <title>Brevundimonas sp. CS1 genome sequence.</title>
        <authorList>
            <person name="Lee K."/>
            <person name="Choi Y.-J."/>
            <person name="Son H.-R."/>
        </authorList>
    </citation>
    <scope>NUCLEOTIDE SEQUENCE [LARGE SCALE GENOMIC DNA]</scope>
    <source>
        <strain evidence="2 3">CS1</strain>
    </source>
</reference>
<dbReference type="SMART" id="SM00347">
    <property type="entry name" value="HTH_MARR"/>
    <property type="match status" value="1"/>
</dbReference>